<accession>A0AA41NG12</accession>
<sequence length="107" mass="11889">MSSGSLAAMVVFKDKFRPDMEEEETKKLVRKATAAGIFNDLGSGSNINLCIIKKSKLDFLRPYSVPKKGTMFDCHRCEKGTAVVLTEKVTILEIKLREEAAQTMDTS</sequence>
<dbReference type="Proteomes" id="UP001166674">
    <property type="component" value="Unassembled WGS sequence"/>
</dbReference>
<protein>
    <submittedName>
        <fullName evidence="1">Proteasome subunit beta type-7</fullName>
    </submittedName>
</protein>
<evidence type="ECO:0000313" key="2">
    <source>
        <dbReference type="Proteomes" id="UP001166674"/>
    </source>
</evidence>
<dbReference type="Gene3D" id="3.60.20.10">
    <property type="entry name" value="Glutamine Phosphoribosylpyrophosphate, subunit 1, domain 1"/>
    <property type="match status" value="1"/>
</dbReference>
<gene>
    <name evidence="1" type="ORF">SUZIE_204345</name>
</gene>
<evidence type="ECO:0000313" key="1">
    <source>
        <dbReference type="EMBL" id="MBZ3889716.1"/>
    </source>
</evidence>
<dbReference type="InterPro" id="IPR001353">
    <property type="entry name" value="Proteasome_sua/b"/>
</dbReference>
<organism evidence="1 2">
    <name type="scientific">Sciurus carolinensis</name>
    <name type="common">Eastern gray squirrel</name>
    <dbReference type="NCBI Taxonomy" id="30640"/>
    <lineage>
        <taxon>Eukaryota</taxon>
        <taxon>Metazoa</taxon>
        <taxon>Chordata</taxon>
        <taxon>Craniata</taxon>
        <taxon>Vertebrata</taxon>
        <taxon>Euteleostomi</taxon>
        <taxon>Mammalia</taxon>
        <taxon>Eutheria</taxon>
        <taxon>Euarchontoglires</taxon>
        <taxon>Glires</taxon>
        <taxon>Rodentia</taxon>
        <taxon>Sciuromorpha</taxon>
        <taxon>Sciuridae</taxon>
        <taxon>Sciurinae</taxon>
        <taxon>Sciurini</taxon>
        <taxon>Sciurus</taxon>
    </lineage>
</organism>
<dbReference type="AlphaFoldDB" id="A0AA41NG12"/>
<dbReference type="SUPFAM" id="SSF56235">
    <property type="entry name" value="N-terminal nucleophile aminohydrolases (Ntn hydrolases)"/>
    <property type="match status" value="1"/>
</dbReference>
<dbReference type="GO" id="GO:0005839">
    <property type="term" value="C:proteasome core complex"/>
    <property type="evidence" value="ECO:0007669"/>
    <property type="project" value="InterPro"/>
</dbReference>
<dbReference type="InterPro" id="IPR029055">
    <property type="entry name" value="Ntn_hydrolases_N"/>
</dbReference>
<proteinExistence type="predicted"/>
<comment type="caution">
    <text evidence="1">The sequence shown here is derived from an EMBL/GenBank/DDBJ whole genome shotgun (WGS) entry which is preliminary data.</text>
</comment>
<reference evidence="1" key="1">
    <citation type="submission" date="2020-03" db="EMBL/GenBank/DDBJ databases">
        <title>Studies in the Genomics of Life Span.</title>
        <authorList>
            <person name="Glass D."/>
        </authorList>
    </citation>
    <scope>NUCLEOTIDE SEQUENCE</scope>
    <source>
        <strain evidence="1">SUZIE</strain>
        <tissue evidence="1">Muscle</tissue>
    </source>
</reference>
<name>A0AA41NG12_SCICA</name>
<keyword evidence="2" id="KW-1185">Reference proteome</keyword>
<dbReference type="GO" id="GO:0051603">
    <property type="term" value="P:proteolysis involved in protein catabolic process"/>
    <property type="evidence" value="ECO:0007669"/>
    <property type="project" value="InterPro"/>
</dbReference>
<keyword evidence="1" id="KW-0647">Proteasome</keyword>
<dbReference type="Pfam" id="PF00227">
    <property type="entry name" value="Proteasome"/>
    <property type="match status" value="1"/>
</dbReference>
<dbReference type="EMBL" id="JAATJV010433800">
    <property type="protein sequence ID" value="MBZ3889716.1"/>
    <property type="molecule type" value="Genomic_DNA"/>
</dbReference>